<comment type="caution">
    <text evidence="6">The sequence shown here is derived from an EMBL/GenBank/DDBJ whole genome shotgun (WGS) entry which is preliminary data.</text>
</comment>
<dbReference type="SUPFAM" id="SSF50022">
    <property type="entry name" value="ISP domain"/>
    <property type="match status" value="1"/>
</dbReference>
<evidence type="ECO:0000313" key="7">
    <source>
        <dbReference type="Proteomes" id="UP001519343"/>
    </source>
</evidence>
<keyword evidence="6" id="KW-0560">Oxidoreductase</keyword>
<protein>
    <submittedName>
        <fullName evidence="6">3-phenylpropionate/trans-cinnamate dioxygenase ferredoxin subunit</fullName>
    </submittedName>
</protein>
<dbReference type="InterPro" id="IPR036922">
    <property type="entry name" value="Rieske_2Fe-2S_sf"/>
</dbReference>
<dbReference type="GO" id="GO:0051213">
    <property type="term" value="F:dioxygenase activity"/>
    <property type="evidence" value="ECO:0007669"/>
    <property type="project" value="UniProtKB-KW"/>
</dbReference>
<evidence type="ECO:0000256" key="2">
    <source>
        <dbReference type="ARBA" id="ARBA00022723"/>
    </source>
</evidence>
<sequence>MKKYVVAMVDEIAPGQRKIVEIEGRSIGVFNVHGAFYAIRNRCPHAGAPLCEGVVSGFVTSKSPGEYIYSRQGEILRCPWHQWEFDVKTGQSYFDPAKTRVRTYQAEVEAGCSLVCDDGTGMAKGPFVAETYQVALEKEYVVVVIE</sequence>
<dbReference type="RefSeq" id="WP_209812257.1">
    <property type="nucleotide sequence ID" value="NZ_JAGGKT010000018.1"/>
</dbReference>
<name>A0ABS4GVG3_9BACL</name>
<accession>A0ABS4GVG3</accession>
<keyword evidence="3" id="KW-0408">Iron</keyword>
<organism evidence="6 7">
    <name type="scientific">Ammoniphilus resinae</name>
    <dbReference type="NCBI Taxonomy" id="861532"/>
    <lineage>
        <taxon>Bacteria</taxon>
        <taxon>Bacillati</taxon>
        <taxon>Bacillota</taxon>
        <taxon>Bacilli</taxon>
        <taxon>Bacillales</taxon>
        <taxon>Paenibacillaceae</taxon>
        <taxon>Aneurinibacillus group</taxon>
        <taxon>Ammoniphilus</taxon>
    </lineage>
</organism>
<dbReference type="InterPro" id="IPR017941">
    <property type="entry name" value="Rieske_2Fe-2S"/>
</dbReference>
<dbReference type="PROSITE" id="PS51296">
    <property type="entry name" value="RIESKE"/>
    <property type="match status" value="1"/>
</dbReference>
<feature type="domain" description="Rieske" evidence="5">
    <location>
        <begin position="4"/>
        <end position="115"/>
    </location>
</feature>
<gene>
    <name evidence="6" type="ORF">J2Z37_004270</name>
</gene>
<dbReference type="PANTHER" id="PTHR21496">
    <property type="entry name" value="FERREDOXIN-RELATED"/>
    <property type="match status" value="1"/>
</dbReference>
<keyword evidence="1" id="KW-0001">2Fe-2S</keyword>
<reference evidence="6 7" key="1">
    <citation type="submission" date="2021-03" db="EMBL/GenBank/DDBJ databases">
        <title>Genomic Encyclopedia of Type Strains, Phase IV (KMG-IV): sequencing the most valuable type-strain genomes for metagenomic binning, comparative biology and taxonomic classification.</title>
        <authorList>
            <person name="Goeker M."/>
        </authorList>
    </citation>
    <scope>NUCLEOTIDE SEQUENCE [LARGE SCALE GENOMIC DNA]</scope>
    <source>
        <strain evidence="6 7">DSM 24738</strain>
    </source>
</reference>
<keyword evidence="2" id="KW-0479">Metal-binding</keyword>
<dbReference type="PANTHER" id="PTHR21496:SF23">
    <property type="entry name" value="3-PHENYLPROPIONATE_CINNAMIC ACID DIOXYGENASE FERREDOXIN SUBUNIT"/>
    <property type="match status" value="1"/>
</dbReference>
<dbReference type="EMBL" id="JAGGKT010000018">
    <property type="protein sequence ID" value="MBP1934251.1"/>
    <property type="molecule type" value="Genomic_DNA"/>
</dbReference>
<evidence type="ECO:0000256" key="4">
    <source>
        <dbReference type="ARBA" id="ARBA00023014"/>
    </source>
</evidence>
<dbReference type="Pfam" id="PF00355">
    <property type="entry name" value="Rieske"/>
    <property type="match status" value="1"/>
</dbReference>
<dbReference type="Gene3D" id="2.102.10.10">
    <property type="entry name" value="Rieske [2Fe-2S] iron-sulphur domain"/>
    <property type="match status" value="1"/>
</dbReference>
<proteinExistence type="predicted"/>
<evidence type="ECO:0000259" key="5">
    <source>
        <dbReference type="PROSITE" id="PS51296"/>
    </source>
</evidence>
<keyword evidence="4" id="KW-0411">Iron-sulfur</keyword>
<keyword evidence="7" id="KW-1185">Reference proteome</keyword>
<dbReference type="Proteomes" id="UP001519343">
    <property type="component" value="Unassembled WGS sequence"/>
</dbReference>
<evidence type="ECO:0000256" key="3">
    <source>
        <dbReference type="ARBA" id="ARBA00023004"/>
    </source>
</evidence>
<evidence type="ECO:0000256" key="1">
    <source>
        <dbReference type="ARBA" id="ARBA00022714"/>
    </source>
</evidence>
<evidence type="ECO:0000313" key="6">
    <source>
        <dbReference type="EMBL" id="MBP1934251.1"/>
    </source>
</evidence>
<keyword evidence="6" id="KW-0223">Dioxygenase</keyword>